<dbReference type="EC" id="2.1.2.1" evidence="12"/>
<reference evidence="14" key="3">
    <citation type="submission" date="2025-08" db="UniProtKB">
        <authorList>
            <consortium name="Ensembl"/>
        </authorList>
    </citation>
    <scope>IDENTIFICATION</scope>
</reference>
<dbReference type="UniPathway" id="UPA00193"/>
<comment type="function">
    <text evidence="3 12">Interconversion of serine and glycine.</text>
</comment>
<evidence type="ECO:0000256" key="3">
    <source>
        <dbReference type="ARBA" id="ARBA00002224"/>
    </source>
</evidence>
<feature type="domain" description="Serine hydroxymethyltransferase-like" evidence="13">
    <location>
        <begin position="1"/>
        <end position="241"/>
    </location>
</feature>
<evidence type="ECO:0000259" key="13">
    <source>
        <dbReference type="Pfam" id="PF00464"/>
    </source>
</evidence>
<dbReference type="InterPro" id="IPR039429">
    <property type="entry name" value="SHMT-like_dom"/>
</dbReference>
<organism evidence="14 15">
    <name type="scientific">Gorilla gorilla gorilla</name>
    <name type="common">Western lowland gorilla</name>
    <dbReference type="NCBI Taxonomy" id="9595"/>
    <lineage>
        <taxon>Eukaryota</taxon>
        <taxon>Metazoa</taxon>
        <taxon>Chordata</taxon>
        <taxon>Craniata</taxon>
        <taxon>Vertebrata</taxon>
        <taxon>Euteleostomi</taxon>
        <taxon>Mammalia</taxon>
        <taxon>Eutheria</taxon>
        <taxon>Euarchontoglires</taxon>
        <taxon>Primates</taxon>
        <taxon>Haplorrhini</taxon>
        <taxon>Catarrhini</taxon>
        <taxon>Hominidae</taxon>
        <taxon>Gorilla</taxon>
    </lineage>
</organism>
<comment type="similarity">
    <text evidence="6 12">Belongs to the SHMT family.</text>
</comment>
<dbReference type="EMBL" id="CABD030039153">
    <property type="status" value="NOT_ANNOTATED_CDS"/>
    <property type="molecule type" value="Genomic_DNA"/>
</dbReference>
<dbReference type="Gene3D" id="3.90.1150.10">
    <property type="entry name" value="Aspartate Aminotransferase, domain 1"/>
    <property type="match status" value="1"/>
</dbReference>
<dbReference type="EMBL" id="CABD030039151">
    <property type="status" value="NOT_ANNOTATED_CDS"/>
    <property type="molecule type" value="Genomic_DNA"/>
</dbReference>
<name>A0A2I2YR17_GORGO</name>
<gene>
    <name evidence="14" type="primary">SHMT1</name>
</gene>
<dbReference type="Pfam" id="PF00464">
    <property type="entry name" value="SHMT"/>
    <property type="match status" value="1"/>
</dbReference>
<evidence type="ECO:0000313" key="15">
    <source>
        <dbReference type="Proteomes" id="UP000001519"/>
    </source>
</evidence>
<evidence type="ECO:0000256" key="11">
    <source>
        <dbReference type="PIRSR" id="PIRSR000412-50"/>
    </source>
</evidence>
<evidence type="ECO:0000256" key="5">
    <source>
        <dbReference type="ARBA" id="ARBA00004777"/>
    </source>
</evidence>
<dbReference type="SUPFAM" id="SSF53383">
    <property type="entry name" value="PLP-dependent transferases"/>
    <property type="match status" value="1"/>
</dbReference>
<proteinExistence type="inferred from homology"/>
<keyword evidence="9 12" id="KW-0808">Transferase</keyword>
<evidence type="ECO:0000256" key="2">
    <source>
        <dbReference type="ARBA" id="ARBA00001933"/>
    </source>
</evidence>
<dbReference type="Ensembl" id="ENSGGOT00000066195.1">
    <property type="protein sequence ID" value="ENSGGOP00000037408.1"/>
    <property type="gene ID" value="ENSGGOG00000003097.3"/>
</dbReference>
<dbReference type="InterPro" id="IPR049943">
    <property type="entry name" value="Ser_HO-MeTrfase-like"/>
</dbReference>
<keyword evidence="7" id="KW-0963">Cytoplasm</keyword>
<evidence type="ECO:0000313" key="14">
    <source>
        <dbReference type="Ensembl" id="ENSGGOP00000037408.1"/>
    </source>
</evidence>
<dbReference type="CDD" id="cd00378">
    <property type="entry name" value="SHMT"/>
    <property type="match status" value="1"/>
</dbReference>
<evidence type="ECO:0000256" key="10">
    <source>
        <dbReference type="ARBA" id="ARBA00022898"/>
    </source>
</evidence>
<evidence type="ECO:0000256" key="8">
    <source>
        <dbReference type="ARBA" id="ARBA00022563"/>
    </source>
</evidence>
<evidence type="ECO:0000256" key="6">
    <source>
        <dbReference type="ARBA" id="ARBA00006376"/>
    </source>
</evidence>
<reference evidence="14 15" key="2">
    <citation type="journal article" date="2012" name="Nature">
        <title>Insights into hominid evolution from the gorilla genome sequence.</title>
        <authorList>
            <person name="Scally A."/>
            <person name="Dutheil J.Y."/>
            <person name="Hillier L.W."/>
            <person name="Jordan G.E."/>
            <person name="Goodhead I."/>
            <person name="Herrero J."/>
            <person name="Hobolth A."/>
            <person name="Lappalainen T."/>
            <person name="Mailund T."/>
            <person name="Marques-Bonet T."/>
            <person name="McCarthy S."/>
            <person name="Montgomery S.H."/>
            <person name="Schwalie P.C."/>
            <person name="Tang Y.A."/>
            <person name="Ward M.C."/>
            <person name="Xue Y."/>
            <person name="Yngvadottir B."/>
            <person name="Alkan C."/>
            <person name="Andersen L.N."/>
            <person name="Ayub Q."/>
            <person name="Ball E.V."/>
            <person name="Beal K."/>
            <person name="Bradley B.J."/>
            <person name="Chen Y."/>
            <person name="Clee C.M."/>
            <person name="Fitzgerald S."/>
            <person name="Graves T.A."/>
            <person name="Gu Y."/>
            <person name="Heath P."/>
            <person name="Heger A."/>
            <person name="Karakoc E."/>
            <person name="Kolb-Kokocinski A."/>
            <person name="Laird G.K."/>
            <person name="Lunter G."/>
            <person name="Meader S."/>
            <person name="Mort M."/>
            <person name="Mullikin J.C."/>
            <person name="Munch K."/>
            <person name="O'Connor T.D."/>
            <person name="Phillips A.D."/>
            <person name="Prado-Martinez J."/>
            <person name="Rogers A.S."/>
            <person name="Sajjadian S."/>
            <person name="Schmidt D."/>
            <person name="Shaw K."/>
            <person name="Simpson J.T."/>
            <person name="Stenson P.D."/>
            <person name="Turner D.J."/>
            <person name="Vigilant L."/>
            <person name="Vilella A.J."/>
            <person name="Whitener W."/>
            <person name="Zhu B."/>
            <person name="Cooper D.N."/>
            <person name="de Jong P."/>
            <person name="Dermitzakis E.T."/>
            <person name="Eichler E.E."/>
            <person name="Flicek P."/>
            <person name="Goldman N."/>
            <person name="Mundy N.I."/>
            <person name="Ning Z."/>
            <person name="Odom D.T."/>
            <person name="Ponting C.P."/>
            <person name="Quail M.A."/>
            <person name="Ryder O.A."/>
            <person name="Searle S.M."/>
            <person name="Warren W.C."/>
            <person name="Wilson R.K."/>
            <person name="Schierup M.H."/>
            <person name="Rogers J."/>
            <person name="Tyler-Smith C."/>
            <person name="Durbin R."/>
        </authorList>
    </citation>
    <scope>NUCLEOTIDE SEQUENCE [LARGE SCALE GENOMIC DNA]</scope>
</reference>
<reference evidence="14" key="4">
    <citation type="submission" date="2025-09" db="UniProtKB">
        <authorList>
            <consortium name="Ensembl"/>
        </authorList>
    </citation>
    <scope>IDENTIFICATION</scope>
</reference>
<reference evidence="15" key="1">
    <citation type="submission" date="2011-05" db="EMBL/GenBank/DDBJ databases">
        <title>Insights into the evolution of the great apes provided by the gorilla genome.</title>
        <authorList>
            <person name="Scally A."/>
        </authorList>
    </citation>
    <scope>NUCLEOTIDE SEQUENCE [LARGE SCALE GENOMIC DNA]</scope>
</reference>
<comment type="subcellular location">
    <subcellularLocation>
        <location evidence="4">Cytoplasm</location>
    </subcellularLocation>
</comment>
<keyword evidence="15" id="KW-1185">Reference proteome</keyword>
<dbReference type="GO" id="GO:0004372">
    <property type="term" value="F:glycine hydroxymethyltransferase activity"/>
    <property type="evidence" value="ECO:0007669"/>
    <property type="project" value="UniProtKB-EC"/>
</dbReference>
<dbReference type="Bgee" id="ENSGGOG00000003097">
    <property type="expression patterns" value="Expressed in liver and 6 other cell types or tissues"/>
</dbReference>
<dbReference type="FunFam" id="3.40.640.10:FF:000097">
    <property type="entry name" value="Serine hydroxymethyltransferase"/>
    <property type="match status" value="1"/>
</dbReference>
<feature type="modified residue" description="N6-(pyridoxal phosphate)lysine" evidence="11">
    <location>
        <position position="225"/>
    </location>
</feature>
<dbReference type="PIRSF" id="PIRSF000412">
    <property type="entry name" value="SHMT"/>
    <property type="match status" value="1"/>
</dbReference>
<dbReference type="InterPro" id="IPR015421">
    <property type="entry name" value="PyrdxlP-dep_Trfase_major"/>
</dbReference>
<dbReference type="GO" id="GO:0005737">
    <property type="term" value="C:cytoplasm"/>
    <property type="evidence" value="ECO:0007669"/>
    <property type="project" value="UniProtKB-SubCell"/>
</dbReference>
<protein>
    <recommendedName>
        <fullName evidence="12">Serine hydroxymethyltransferase</fullName>
        <ecNumber evidence="12">2.1.2.1</ecNumber>
    </recommendedName>
</protein>
<dbReference type="InterPro" id="IPR019798">
    <property type="entry name" value="Ser_HO-MeTrfase_PLP_BS"/>
</dbReference>
<dbReference type="GO" id="GO:0030170">
    <property type="term" value="F:pyridoxal phosphate binding"/>
    <property type="evidence" value="ECO:0007669"/>
    <property type="project" value="InterPro"/>
</dbReference>
<dbReference type="InterPro" id="IPR001085">
    <property type="entry name" value="Ser_HO-MeTrfase"/>
</dbReference>
<dbReference type="GO" id="GO:0019264">
    <property type="term" value="P:glycine biosynthetic process from serine"/>
    <property type="evidence" value="ECO:0007669"/>
    <property type="project" value="InterPro"/>
</dbReference>
<accession>A0A2I2YR17</accession>
<dbReference type="EMBL" id="CABD030039149">
    <property type="status" value="NOT_ANNOTATED_CDS"/>
    <property type="molecule type" value="Genomic_DNA"/>
</dbReference>
<comment type="catalytic activity">
    <reaction evidence="1 12">
        <text>(6R)-5,10-methylene-5,6,7,8-tetrahydrofolate + glycine + H2O = (6S)-5,6,7,8-tetrahydrofolate + L-serine</text>
        <dbReference type="Rhea" id="RHEA:15481"/>
        <dbReference type="ChEBI" id="CHEBI:15377"/>
        <dbReference type="ChEBI" id="CHEBI:15636"/>
        <dbReference type="ChEBI" id="CHEBI:33384"/>
        <dbReference type="ChEBI" id="CHEBI:57305"/>
        <dbReference type="ChEBI" id="CHEBI:57453"/>
        <dbReference type="EC" id="2.1.2.1"/>
    </reaction>
</comment>
<evidence type="ECO:0000256" key="4">
    <source>
        <dbReference type="ARBA" id="ARBA00004496"/>
    </source>
</evidence>
<evidence type="ECO:0000256" key="1">
    <source>
        <dbReference type="ARBA" id="ARBA00001528"/>
    </source>
</evidence>
<dbReference type="AlphaFoldDB" id="A0A2I2YR17"/>
<dbReference type="FunFam" id="3.90.1150.10:FF:000005">
    <property type="entry name" value="Serine hydroxymethyltransferase"/>
    <property type="match status" value="1"/>
</dbReference>
<comment type="pathway">
    <text evidence="5 12">One-carbon metabolism; tetrahydrofolate interconversion.</text>
</comment>
<dbReference type="GO" id="GO:0005634">
    <property type="term" value="C:nucleus"/>
    <property type="evidence" value="ECO:0007669"/>
    <property type="project" value="UniProtKB-ARBA"/>
</dbReference>
<evidence type="ECO:0000256" key="12">
    <source>
        <dbReference type="RuleBase" id="RU000585"/>
    </source>
</evidence>
<dbReference type="EMBL" id="CABD030039152">
    <property type="status" value="NOT_ANNOTATED_CDS"/>
    <property type="molecule type" value="Genomic_DNA"/>
</dbReference>
<sequence>VYNIIKKESNRQRVGLELIASENFASRAVLEALGSCLNNKYSEGYPGQRYYGGTEFIDELETLCQKRALQAYKLDPQCWGVNVQPYSGSPANFAVYTALVEPHGRIMGLDLPDGGHLTHGFMTDKKKISATSIFFESMPYKVNPDTGYINYDQLEENARLFHPKLIIAGTSCYSRNLEYARLRKIADENGAYLMADMAHISGLVAAGVVPSPFEHCHVVTTTTHKTLRGCRAGMIFYRKGVAVALKQAMTLEFKVYQHQVVANCRALSEALTELGYKIVTGGSDNHLILVDLRSKGTDGGRAEKVLEACSIACNKNTCPGDRSALRPSGLRLGTPALTSRGLLEKDFQKVAHFIHRGIELTLQIQSDTGVRATLKEFKERLAGDKYQAAVQALREEVESFASLFPLPGLPDF</sequence>
<dbReference type="PROSITE" id="PS00096">
    <property type="entry name" value="SHMT"/>
    <property type="match status" value="1"/>
</dbReference>
<dbReference type="GeneTree" id="ENSGT00390000002762"/>
<keyword evidence="8 12" id="KW-0554">One-carbon metabolism</keyword>
<evidence type="ECO:0000256" key="9">
    <source>
        <dbReference type="ARBA" id="ARBA00022679"/>
    </source>
</evidence>
<comment type="cofactor">
    <cofactor evidence="2 11 12">
        <name>pyridoxal 5'-phosphate</name>
        <dbReference type="ChEBI" id="CHEBI:597326"/>
    </cofactor>
</comment>
<dbReference type="Proteomes" id="UP000001519">
    <property type="component" value="Chromosome 5"/>
</dbReference>
<evidence type="ECO:0000256" key="7">
    <source>
        <dbReference type="ARBA" id="ARBA00022490"/>
    </source>
</evidence>
<dbReference type="InterPro" id="IPR015422">
    <property type="entry name" value="PyrdxlP-dep_Trfase_small"/>
</dbReference>
<dbReference type="InterPro" id="IPR015424">
    <property type="entry name" value="PyrdxlP-dep_Trfase"/>
</dbReference>
<dbReference type="PANTHER" id="PTHR11680">
    <property type="entry name" value="SERINE HYDROXYMETHYLTRANSFERASE"/>
    <property type="match status" value="1"/>
</dbReference>
<dbReference type="EMBL" id="CABD030039150">
    <property type="status" value="NOT_ANNOTATED_CDS"/>
    <property type="molecule type" value="Genomic_DNA"/>
</dbReference>
<dbReference type="GO" id="GO:0035999">
    <property type="term" value="P:tetrahydrofolate interconversion"/>
    <property type="evidence" value="ECO:0007669"/>
    <property type="project" value="UniProtKB-UniPathway"/>
</dbReference>
<dbReference type="Gene3D" id="3.40.640.10">
    <property type="entry name" value="Type I PLP-dependent aspartate aminotransferase-like (Major domain)"/>
    <property type="match status" value="1"/>
</dbReference>
<keyword evidence="10 11" id="KW-0663">Pyridoxal phosphate</keyword>
<dbReference type="PANTHER" id="PTHR11680:SF59">
    <property type="entry name" value="SERINE HYDROXYMETHYLTRANSFERASE, CYTOSOLIC"/>
    <property type="match status" value="1"/>
</dbReference>